<proteinExistence type="predicted"/>
<dbReference type="EMBL" id="CADCXV010000177">
    <property type="protein sequence ID" value="CAB0028691.1"/>
    <property type="molecule type" value="Genomic_DNA"/>
</dbReference>
<dbReference type="PROSITE" id="PS50878">
    <property type="entry name" value="RT_POL"/>
    <property type="match status" value="1"/>
</dbReference>
<accession>A0A6H5ICN6</accession>
<organism evidence="4 5">
    <name type="scientific">Trichogramma brassicae</name>
    <dbReference type="NCBI Taxonomy" id="86971"/>
    <lineage>
        <taxon>Eukaryota</taxon>
        <taxon>Metazoa</taxon>
        <taxon>Ecdysozoa</taxon>
        <taxon>Arthropoda</taxon>
        <taxon>Hexapoda</taxon>
        <taxon>Insecta</taxon>
        <taxon>Pterygota</taxon>
        <taxon>Neoptera</taxon>
        <taxon>Endopterygota</taxon>
        <taxon>Hymenoptera</taxon>
        <taxon>Apocrita</taxon>
        <taxon>Proctotrupomorpha</taxon>
        <taxon>Chalcidoidea</taxon>
        <taxon>Trichogrammatidae</taxon>
        <taxon>Trichogramma</taxon>
    </lineage>
</organism>
<dbReference type="Pfam" id="PF00078">
    <property type="entry name" value="RVT_1"/>
    <property type="match status" value="1"/>
</dbReference>
<name>A0A6H5ICN6_9HYME</name>
<evidence type="ECO:0000313" key="4">
    <source>
        <dbReference type="EMBL" id="CAB0034392.1"/>
    </source>
</evidence>
<dbReference type="OrthoDB" id="7591553at2759"/>
<gene>
    <name evidence="4" type="ORF">TBRA_LOCUS6290</name>
    <name evidence="3" type="ORF">TBRA_LOCUS830</name>
</gene>
<feature type="region of interest" description="Disordered" evidence="1">
    <location>
        <begin position="1"/>
        <end position="23"/>
    </location>
</feature>
<dbReference type="InterPro" id="IPR000477">
    <property type="entry name" value="RT_dom"/>
</dbReference>
<reference evidence="4 5" key="1">
    <citation type="submission" date="2020-02" db="EMBL/GenBank/DDBJ databases">
        <authorList>
            <person name="Ferguson B K."/>
        </authorList>
    </citation>
    <scope>NUCLEOTIDE SEQUENCE [LARGE SCALE GENOMIC DNA]</scope>
</reference>
<feature type="domain" description="Reverse transcriptase" evidence="2">
    <location>
        <begin position="1"/>
        <end position="95"/>
    </location>
</feature>
<dbReference type="EMBL" id="CADCXV010000740">
    <property type="protein sequence ID" value="CAB0034392.1"/>
    <property type="molecule type" value="Genomic_DNA"/>
</dbReference>
<evidence type="ECO:0000313" key="3">
    <source>
        <dbReference type="EMBL" id="CAB0028691.1"/>
    </source>
</evidence>
<evidence type="ECO:0000259" key="2">
    <source>
        <dbReference type="PROSITE" id="PS50878"/>
    </source>
</evidence>
<dbReference type="AlphaFoldDB" id="A0A6H5ICN6"/>
<dbReference type="Proteomes" id="UP000479190">
    <property type="component" value="Unassembled WGS sequence"/>
</dbReference>
<sequence>MSDGSRVTREVKKEAPQGSILGPDKWNMCTYPVLREVREHGGEIVAYADDRLLLVTGASRSDCEVRAQSMTDVIAGWANRLCLEISRSKTEMILF</sequence>
<evidence type="ECO:0000313" key="5">
    <source>
        <dbReference type="Proteomes" id="UP000479190"/>
    </source>
</evidence>
<feature type="compositionally biased region" description="Basic and acidic residues" evidence="1">
    <location>
        <begin position="1"/>
        <end position="15"/>
    </location>
</feature>
<evidence type="ECO:0000256" key="1">
    <source>
        <dbReference type="SAM" id="MobiDB-lite"/>
    </source>
</evidence>
<keyword evidence="5" id="KW-1185">Reference proteome</keyword>
<protein>
    <recommendedName>
        <fullName evidence="2">Reverse transcriptase domain-containing protein</fullName>
    </recommendedName>
</protein>